<organism evidence="6 7">
    <name type="scientific">Fusarium phyllophilum</name>
    <dbReference type="NCBI Taxonomy" id="47803"/>
    <lineage>
        <taxon>Eukaryota</taxon>
        <taxon>Fungi</taxon>
        <taxon>Dikarya</taxon>
        <taxon>Ascomycota</taxon>
        <taxon>Pezizomycotina</taxon>
        <taxon>Sordariomycetes</taxon>
        <taxon>Hypocreomycetidae</taxon>
        <taxon>Hypocreales</taxon>
        <taxon>Nectriaceae</taxon>
        <taxon>Fusarium</taxon>
        <taxon>Fusarium fujikuroi species complex</taxon>
    </lineage>
</organism>
<accession>A0A8H5NKL7</accession>
<evidence type="ECO:0000259" key="4">
    <source>
        <dbReference type="Pfam" id="PF22939"/>
    </source>
</evidence>
<name>A0A8H5NKL7_9HYPO</name>
<comment type="caution">
    <text evidence="6">The sequence shown here is derived from an EMBL/GenBank/DDBJ whole genome shotgun (WGS) entry which is preliminary data.</text>
</comment>
<keyword evidence="3" id="KW-0812">Transmembrane</keyword>
<evidence type="ECO:0000313" key="6">
    <source>
        <dbReference type="EMBL" id="KAF5568178.1"/>
    </source>
</evidence>
<evidence type="ECO:0000256" key="3">
    <source>
        <dbReference type="SAM" id="Phobius"/>
    </source>
</evidence>
<protein>
    <submittedName>
        <fullName evidence="6">Het-E-1 heterokaryon incompatibility protein</fullName>
    </submittedName>
</protein>
<keyword evidence="2" id="KW-0040">ANK repeat</keyword>
<dbReference type="PANTHER" id="PTHR10039:SF15">
    <property type="entry name" value="NACHT DOMAIN-CONTAINING PROTEIN"/>
    <property type="match status" value="1"/>
</dbReference>
<dbReference type="SMART" id="SM00248">
    <property type="entry name" value="ANK"/>
    <property type="match status" value="4"/>
</dbReference>
<dbReference type="SUPFAM" id="SSF52540">
    <property type="entry name" value="P-loop containing nucleoside triphosphate hydrolases"/>
    <property type="match status" value="1"/>
</dbReference>
<dbReference type="Gene3D" id="1.25.40.20">
    <property type="entry name" value="Ankyrin repeat-containing domain"/>
    <property type="match status" value="1"/>
</dbReference>
<feature type="repeat" description="ANK" evidence="2">
    <location>
        <begin position="926"/>
        <end position="958"/>
    </location>
</feature>
<keyword evidence="1" id="KW-0677">Repeat</keyword>
<dbReference type="Pfam" id="PF22939">
    <property type="entry name" value="WHD_GPIID"/>
    <property type="match status" value="1"/>
</dbReference>
<dbReference type="InterPro" id="IPR056884">
    <property type="entry name" value="NPHP3-like_N"/>
</dbReference>
<keyword evidence="3" id="KW-1133">Transmembrane helix</keyword>
<keyword evidence="3" id="KW-0472">Membrane</keyword>
<dbReference type="InterPro" id="IPR036770">
    <property type="entry name" value="Ankyrin_rpt-contain_sf"/>
</dbReference>
<dbReference type="PANTHER" id="PTHR10039">
    <property type="entry name" value="AMELOGENIN"/>
    <property type="match status" value="1"/>
</dbReference>
<sequence>MPNSFCLWTKARENLPVDVKEWLASLERGIQPNATATEQIDALIEQTTKKQKELEKSNHRFRKYFDKIIHWLDRVKGIGDVISSFDPVHAALPWATFRFVLQAILAEREQAESVLELLASTPHFVFSGRVLEMVYTRESMHIGEAHDAIKLSQQCLDNLHEELIKFYSLLFGALQYCYSISNKHKVKRKATAIFNSSEVVSIYKDLEVQHKKVIACGENCHKILNHTLSSKSLDLLQKIQPTLTELGDRVQELLVRIDESERREMLGAISSILFRAHHDEVSRKRTAGTCDWILNRETFIQWEQSDSSVTILYGSPGAGKTFLISRVIDSTIERAKTGEAVAFFYCKRDEENRRNPRDILRSILRQLSTPVKEVESGTIHIALPGLPSRLELNGTTFDVATCESLIGRLADDYPRTTIILDALDECDRNTREELMRVLSNLTSGSTKLRVFISSRHDEDIRRHFKGSPIMEVQATDNEEDISSFVGDRLFLDSRWGDLSLELQEEVKAVFHEKSHGMFQWAALQVDQIRRLKIWSERSIKGQLETSPIGLKGAYDVVWNQIQEMSAYEEQLAKRAFRWVLCAFRPLETSDLLLMIQIDLDSGIIEADTAFTPETIQSICGNLLVYDRQSKVWRFSHLSAREYIEKHHYSMLECHHHVAISSMRFLERDLLWLLPEKSLCIRSGFRIIEFGQPDLNGRCVEYTATCGYIVKHVLWHAHELDSPMFRSTKLPTLLRNFFEPISQGNSCFQAWSRLSANVNRDMFAILNSPLFSRGTRLVPSTPLQAMSTHGLFHMLRGLWEEAGGELDVFPTSTPSPLTLAIRNRHEPIWKFILLANANLNNGTPGPLTTAIECDNVEAFEALLEAKADVNSGYSIPFPILQPFPKSHHMARPATPLTTALWYSRKESRRYFIQSLLDGRVDVNLKTQGRTILELAIQYADEEAVRMLLEANTEVYNPNHLLSLAAQNQKCNLVPLLVNLGANIKEPWEGILPLVRALEGTNLPFVQSLMEMTGTSIDLSFKDHREGILSALRNPYGVFSFHLLFGFNPHINWLDCDTSTLERALRSYPKYEYELYGLGFDGSNFALQCFEGTAQRQLSLVDTLRNAGPDPSVSVRFGSGNTLTGIAFHARLHHVRALLDQETTDIEQAQRALFRTSLFFMMSGHLGIVSRIHPCNQWKPLGNECLCPKYLEVLQCLFDGYLSVYMPMYDFLDPLIPLVYINGEGYEINRLCRLYVKGSLGDFSQLWFSIMWDFQNSTSPQLPLGSQLRQWQFPGILPPRCFIVTKVTALSRAQPTYFIIISIVGNRSQFNIVSAPQRVREPLSQRSEDGRWKRYKPESFGVTRFTDPDGRIESGSTKATAVRGKFEANASSCYRNMFASVLLAFVVVLLFFFMALEQCTQRT</sequence>
<dbReference type="Pfam" id="PF24883">
    <property type="entry name" value="NPHP3_N"/>
    <property type="match status" value="1"/>
</dbReference>
<proteinExistence type="predicted"/>
<feature type="transmembrane region" description="Helical" evidence="3">
    <location>
        <begin position="1375"/>
        <end position="1394"/>
    </location>
</feature>
<feature type="domain" description="GPI inositol-deacylase winged helix" evidence="4">
    <location>
        <begin position="568"/>
        <end position="645"/>
    </location>
</feature>
<dbReference type="InterPro" id="IPR054471">
    <property type="entry name" value="GPIID_WHD"/>
</dbReference>
<dbReference type="InterPro" id="IPR027417">
    <property type="entry name" value="P-loop_NTPase"/>
</dbReference>
<evidence type="ECO:0000256" key="1">
    <source>
        <dbReference type="ARBA" id="ARBA00022737"/>
    </source>
</evidence>
<dbReference type="InterPro" id="IPR002110">
    <property type="entry name" value="Ankyrin_rpt"/>
</dbReference>
<reference evidence="6 7" key="1">
    <citation type="submission" date="2020-05" db="EMBL/GenBank/DDBJ databases">
        <title>Identification and distribution of gene clusters putatively required for synthesis of sphingolipid metabolism inhibitors in phylogenetically diverse species of the filamentous fungus Fusarium.</title>
        <authorList>
            <person name="Kim H.-S."/>
            <person name="Busman M."/>
            <person name="Brown D.W."/>
            <person name="Divon H."/>
            <person name="Uhlig S."/>
            <person name="Proctor R.H."/>
        </authorList>
    </citation>
    <scope>NUCLEOTIDE SEQUENCE [LARGE SCALE GENOMIC DNA]</scope>
    <source>
        <strain evidence="6 7">NRRL 13617</strain>
    </source>
</reference>
<dbReference type="PROSITE" id="PS50088">
    <property type="entry name" value="ANK_REPEAT"/>
    <property type="match status" value="1"/>
</dbReference>
<dbReference type="Proteomes" id="UP000582016">
    <property type="component" value="Unassembled WGS sequence"/>
</dbReference>
<keyword evidence="7" id="KW-1185">Reference proteome</keyword>
<dbReference type="EMBL" id="JAAOAQ010000089">
    <property type="protein sequence ID" value="KAF5568178.1"/>
    <property type="molecule type" value="Genomic_DNA"/>
</dbReference>
<evidence type="ECO:0000313" key="7">
    <source>
        <dbReference type="Proteomes" id="UP000582016"/>
    </source>
</evidence>
<dbReference type="SUPFAM" id="SSF48403">
    <property type="entry name" value="Ankyrin repeat"/>
    <property type="match status" value="1"/>
</dbReference>
<dbReference type="OrthoDB" id="7464126at2759"/>
<evidence type="ECO:0000259" key="5">
    <source>
        <dbReference type="Pfam" id="PF24883"/>
    </source>
</evidence>
<evidence type="ECO:0000256" key="2">
    <source>
        <dbReference type="PROSITE-ProRule" id="PRU00023"/>
    </source>
</evidence>
<feature type="domain" description="Nephrocystin 3-like N-terminal" evidence="5">
    <location>
        <begin position="288"/>
        <end position="455"/>
    </location>
</feature>
<gene>
    <name evidence="6" type="ORF">FPHYL_2910</name>
</gene>
<dbReference type="Gene3D" id="3.40.50.300">
    <property type="entry name" value="P-loop containing nucleotide triphosphate hydrolases"/>
    <property type="match status" value="1"/>
</dbReference>